<dbReference type="GO" id="GO:0006281">
    <property type="term" value="P:DNA repair"/>
    <property type="evidence" value="ECO:0007669"/>
    <property type="project" value="UniProtKB-KW"/>
</dbReference>
<dbReference type="PANTHER" id="PTHR33516:SF2">
    <property type="entry name" value="LEXA REPRESSOR-RELATED"/>
    <property type="match status" value="1"/>
</dbReference>
<dbReference type="GO" id="GO:0003677">
    <property type="term" value="F:DNA binding"/>
    <property type="evidence" value="ECO:0007669"/>
    <property type="project" value="UniProtKB-KW"/>
</dbReference>
<dbReference type="InterPro" id="IPR036390">
    <property type="entry name" value="WH_DNA-bd_sf"/>
</dbReference>
<evidence type="ECO:0000256" key="5">
    <source>
        <dbReference type="ARBA" id="ARBA00022801"/>
    </source>
</evidence>
<evidence type="ECO:0000256" key="3">
    <source>
        <dbReference type="ARBA" id="ARBA00022705"/>
    </source>
</evidence>
<gene>
    <name evidence="14" type="primary">lexA</name>
    <name evidence="14" type="ORF">COV07_02385</name>
</gene>
<keyword evidence="8" id="KW-0238">DNA-binding</keyword>
<dbReference type="GO" id="GO:0004252">
    <property type="term" value="F:serine-type endopeptidase activity"/>
    <property type="evidence" value="ECO:0007669"/>
    <property type="project" value="InterPro"/>
</dbReference>
<sequence>MRTANDKSRMALIRKFYRDKKRMPSFSEMGELVGFNSKNAVFRMVDRLVKEGFLEKDKQGKVLPKQLFGSVRMLGVVEAGFPSPAEEELMDTMTFDEYLVRKPESTFVLKTKGDSMKDAGIVDGDMVVVERTAKHKAGDIVIAEVDGDWTMKYLRGKPGNWWLAPANKKYKNIRPKGEMKVEAVVRAIVRKYR</sequence>
<keyword evidence="7" id="KW-0805">Transcription regulation</keyword>
<dbReference type="InterPro" id="IPR050077">
    <property type="entry name" value="LexA_repressor"/>
</dbReference>
<evidence type="ECO:0000256" key="4">
    <source>
        <dbReference type="ARBA" id="ARBA00022763"/>
    </source>
</evidence>
<evidence type="ECO:0000256" key="8">
    <source>
        <dbReference type="ARBA" id="ARBA00023125"/>
    </source>
</evidence>
<comment type="caution">
    <text evidence="14">The sequence shown here is derived from an EMBL/GenBank/DDBJ whole genome shotgun (WGS) entry which is preliminary data.</text>
</comment>
<dbReference type="InterPro" id="IPR006200">
    <property type="entry name" value="LexA"/>
</dbReference>
<keyword evidence="11" id="KW-0742">SOS response</keyword>
<dbReference type="PANTHER" id="PTHR33516">
    <property type="entry name" value="LEXA REPRESSOR"/>
    <property type="match status" value="1"/>
</dbReference>
<evidence type="ECO:0000256" key="1">
    <source>
        <dbReference type="ARBA" id="ARBA00007484"/>
    </source>
</evidence>
<dbReference type="InterPro" id="IPR039418">
    <property type="entry name" value="LexA-like"/>
</dbReference>
<keyword evidence="10" id="KW-0234">DNA repair</keyword>
<dbReference type="InterPro" id="IPR006197">
    <property type="entry name" value="Peptidase_S24_LexA"/>
</dbReference>
<dbReference type="InterPro" id="IPR036388">
    <property type="entry name" value="WH-like_DNA-bd_sf"/>
</dbReference>
<accession>A0A2H0RK56</accession>
<dbReference type="GO" id="GO:0009432">
    <property type="term" value="P:SOS response"/>
    <property type="evidence" value="ECO:0007669"/>
    <property type="project" value="UniProtKB-KW"/>
</dbReference>
<evidence type="ECO:0000259" key="13">
    <source>
        <dbReference type="Pfam" id="PF00717"/>
    </source>
</evidence>
<dbReference type="GO" id="GO:0045892">
    <property type="term" value="P:negative regulation of DNA-templated transcription"/>
    <property type="evidence" value="ECO:0007669"/>
    <property type="project" value="InterPro"/>
</dbReference>
<dbReference type="NCBIfam" id="TIGR00498">
    <property type="entry name" value="lexA"/>
    <property type="match status" value="1"/>
</dbReference>
<dbReference type="GO" id="GO:0006260">
    <property type="term" value="P:DNA replication"/>
    <property type="evidence" value="ECO:0007669"/>
    <property type="project" value="UniProtKB-KW"/>
</dbReference>
<reference evidence="14 15" key="1">
    <citation type="submission" date="2017-09" db="EMBL/GenBank/DDBJ databases">
        <title>Depth-based differentiation of microbial function through sediment-hosted aquifers and enrichment of novel symbionts in the deep terrestrial subsurface.</title>
        <authorList>
            <person name="Probst A.J."/>
            <person name="Ladd B."/>
            <person name="Jarett J.K."/>
            <person name="Geller-Mcgrath D.E."/>
            <person name="Sieber C.M."/>
            <person name="Emerson J.B."/>
            <person name="Anantharaman K."/>
            <person name="Thomas B.C."/>
            <person name="Malmstrom R."/>
            <person name="Stieglmeier M."/>
            <person name="Klingl A."/>
            <person name="Woyke T."/>
            <person name="Ryan C.M."/>
            <person name="Banfield J.F."/>
        </authorList>
    </citation>
    <scope>NUCLEOTIDE SEQUENCE [LARGE SCALE GENOMIC DNA]</scope>
    <source>
        <strain evidence="14">CG10_big_fil_rev_8_21_14_0_10_45_14</strain>
    </source>
</reference>
<comment type="similarity">
    <text evidence="1 12">Belongs to the peptidase S24 family.</text>
</comment>
<name>A0A2H0RK56_9BACT</name>
<dbReference type="Pfam" id="PF00717">
    <property type="entry name" value="Peptidase_S24"/>
    <property type="match status" value="1"/>
</dbReference>
<proteinExistence type="inferred from homology"/>
<evidence type="ECO:0000256" key="10">
    <source>
        <dbReference type="ARBA" id="ARBA00023204"/>
    </source>
</evidence>
<dbReference type="PRINTS" id="PR00726">
    <property type="entry name" value="LEXASERPTASE"/>
</dbReference>
<evidence type="ECO:0000313" key="14">
    <source>
        <dbReference type="EMBL" id="PIR46806.1"/>
    </source>
</evidence>
<dbReference type="SUPFAM" id="SSF46785">
    <property type="entry name" value="Winged helix' DNA-binding domain"/>
    <property type="match status" value="1"/>
</dbReference>
<evidence type="ECO:0000313" key="15">
    <source>
        <dbReference type="Proteomes" id="UP000230833"/>
    </source>
</evidence>
<organism evidence="14 15">
    <name type="scientific">Candidatus Vogelbacteria bacterium CG10_big_fil_rev_8_21_14_0_10_45_14</name>
    <dbReference type="NCBI Taxonomy" id="1975042"/>
    <lineage>
        <taxon>Bacteria</taxon>
        <taxon>Candidatus Vogeliibacteriota</taxon>
    </lineage>
</organism>
<dbReference type="NCBIfam" id="NF007621">
    <property type="entry name" value="PRK10276.1"/>
    <property type="match status" value="1"/>
</dbReference>
<keyword evidence="2" id="KW-0678">Repressor</keyword>
<dbReference type="Proteomes" id="UP000230833">
    <property type="component" value="Unassembled WGS sequence"/>
</dbReference>
<dbReference type="EMBL" id="PCYL01000028">
    <property type="protein sequence ID" value="PIR46806.1"/>
    <property type="molecule type" value="Genomic_DNA"/>
</dbReference>
<dbReference type="InterPro" id="IPR036286">
    <property type="entry name" value="LexA/Signal_pep-like_sf"/>
</dbReference>
<evidence type="ECO:0000256" key="7">
    <source>
        <dbReference type="ARBA" id="ARBA00023015"/>
    </source>
</evidence>
<evidence type="ECO:0000256" key="9">
    <source>
        <dbReference type="ARBA" id="ARBA00023163"/>
    </source>
</evidence>
<evidence type="ECO:0000256" key="6">
    <source>
        <dbReference type="ARBA" id="ARBA00022813"/>
    </source>
</evidence>
<protein>
    <submittedName>
        <fullName evidence="14">Repressor LexA</fullName>
    </submittedName>
</protein>
<dbReference type="AlphaFoldDB" id="A0A2H0RK56"/>
<dbReference type="Gene3D" id="1.10.10.10">
    <property type="entry name" value="Winged helix-like DNA-binding domain superfamily/Winged helix DNA-binding domain"/>
    <property type="match status" value="1"/>
</dbReference>
<keyword evidence="3" id="KW-0235">DNA replication</keyword>
<evidence type="ECO:0000256" key="12">
    <source>
        <dbReference type="RuleBase" id="RU003991"/>
    </source>
</evidence>
<dbReference type="SUPFAM" id="SSF51306">
    <property type="entry name" value="LexA/Signal peptidase"/>
    <property type="match status" value="1"/>
</dbReference>
<dbReference type="InterPro" id="IPR015927">
    <property type="entry name" value="Peptidase_S24_S26A/B/C"/>
</dbReference>
<dbReference type="Gene3D" id="2.10.109.10">
    <property type="entry name" value="Umud Fragment, subunit A"/>
    <property type="match status" value="1"/>
</dbReference>
<evidence type="ECO:0000256" key="2">
    <source>
        <dbReference type="ARBA" id="ARBA00022491"/>
    </source>
</evidence>
<keyword evidence="4" id="KW-0227">DNA damage</keyword>
<keyword evidence="9" id="KW-0804">Transcription</keyword>
<keyword evidence="5 12" id="KW-0378">Hydrolase</keyword>
<dbReference type="CDD" id="cd06529">
    <property type="entry name" value="S24_LexA-like"/>
    <property type="match status" value="1"/>
</dbReference>
<evidence type="ECO:0000256" key="11">
    <source>
        <dbReference type="ARBA" id="ARBA00023236"/>
    </source>
</evidence>
<feature type="domain" description="Peptidase S24/S26A/S26B/S26C" evidence="13">
    <location>
        <begin position="74"/>
        <end position="184"/>
    </location>
</feature>
<keyword evidence="6 12" id="KW-0068">Autocatalytic cleavage</keyword>